<gene>
    <name evidence="1" type="ORF">ACFPCY_12870</name>
</gene>
<dbReference type="RefSeq" id="WP_378254627.1">
    <property type="nucleotide sequence ID" value="NZ_JBHSIT010000003.1"/>
</dbReference>
<evidence type="ECO:0000313" key="2">
    <source>
        <dbReference type="Proteomes" id="UP001595872"/>
    </source>
</evidence>
<protein>
    <recommendedName>
        <fullName evidence="3">Transposase</fullName>
    </recommendedName>
</protein>
<accession>A0ABV9TY39</accession>
<evidence type="ECO:0000313" key="1">
    <source>
        <dbReference type="EMBL" id="MFC4908220.1"/>
    </source>
</evidence>
<dbReference type="EMBL" id="JBHSIT010000003">
    <property type="protein sequence ID" value="MFC4908220.1"/>
    <property type="molecule type" value="Genomic_DNA"/>
</dbReference>
<reference evidence="2" key="1">
    <citation type="journal article" date="2019" name="Int. J. Syst. Evol. Microbiol.">
        <title>The Global Catalogue of Microorganisms (GCM) 10K type strain sequencing project: providing services to taxonomists for standard genome sequencing and annotation.</title>
        <authorList>
            <consortium name="The Broad Institute Genomics Platform"/>
            <consortium name="The Broad Institute Genome Sequencing Center for Infectious Disease"/>
            <person name="Wu L."/>
            <person name="Ma J."/>
        </authorList>
    </citation>
    <scope>NUCLEOTIDE SEQUENCE [LARGE SCALE GENOMIC DNA]</scope>
    <source>
        <strain evidence="2">KLKA75</strain>
    </source>
</reference>
<evidence type="ECO:0008006" key="3">
    <source>
        <dbReference type="Google" id="ProtNLM"/>
    </source>
</evidence>
<name>A0ABV9TY39_9ACTN</name>
<proteinExistence type="predicted"/>
<sequence length="53" mass="5525">MPTLDAGDAYAAALSETARLLMEEALLREAIADLTADDAECAGTGPPRPRPEP</sequence>
<comment type="caution">
    <text evidence="1">The sequence shown here is derived from an EMBL/GenBank/DDBJ whole genome shotgun (WGS) entry which is preliminary data.</text>
</comment>
<organism evidence="1 2">
    <name type="scientific">Actinomadura gamaensis</name>
    <dbReference type="NCBI Taxonomy" id="1763541"/>
    <lineage>
        <taxon>Bacteria</taxon>
        <taxon>Bacillati</taxon>
        <taxon>Actinomycetota</taxon>
        <taxon>Actinomycetes</taxon>
        <taxon>Streptosporangiales</taxon>
        <taxon>Thermomonosporaceae</taxon>
        <taxon>Actinomadura</taxon>
    </lineage>
</organism>
<dbReference type="Proteomes" id="UP001595872">
    <property type="component" value="Unassembled WGS sequence"/>
</dbReference>
<keyword evidence="2" id="KW-1185">Reference proteome</keyword>